<name>A0A1H3H1E7_EUBBA</name>
<dbReference type="PROSITE" id="PS00194">
    <property type="entry name" value="THIOREDOXIN_1"/>
    <property type="match status" value="1"/>
</dbReference>
<dbReference type="PANTHER" id="PTHR45663:SF11">
    <property type="entry name" value="GEO12009P1"/>
    <property type="match status" value="1"/>
</dbReference>
<dbReference type="AlphaFoldDB" id="A0A1H3H1E7"/>
<dbReference type="PROSITE" id="PS51352">
    <property type="entry name" value="THIOREDOXIN_2"/>
    <property type="match status" value="1"/>
</dbReference>
<keyword evidence="9" id="KW-1185">Reference proteome</keyword>
<keyword evidence="4" id="KW-0249">Electron transport</keyword>
<dbReference type="GO" id="GO:0045454">
    <property type="term" value="P:cell redox homeostasis"/>
    <property type="evidence" value="ECO:0007669"/>
    <property type="project" value="TreeGrafter"/>
</dbReference>
<evidence type="ECO:0000256" key="3">
    <source>
        <dbReference type="ARBA" id="ARBA00022448"/>
    </source>
</evidence>
<dbReference type="InterPro" id="IPR036249">
    <property type="entry name" value="Thioredoxin-like_sf"/>
</dbReference>
<dbReference type="PANTHER" id="PTHR45663">
    <property type="entry name" value="GEO12009P1"/>
    <property type="match status" value="1"/>
</dbReference>
<evidence type="ECO:0000313" key="9">
    <source>
        <dbReference type="Proteomes" id="UP000199652"/>
    </source>
</evidence>
<gene>
    <name evidence="8" type="ORF">SAMN04488579_1162</name>
</gene>
<dbReference type="Pfam" id="PF00085">
    <property type="entry name" value="Thioredoxin"/>
    <property type="match status" value="1"/>
</dbReference>
<dbReference type="GO" id="GO:0015035">
    <property type="term" value="F:protein-disulfide reductase activity"/>
    <property type="evidence" value="ECO:0007669"/>
    <property type="project" value="TreeGrafter"/>
</dbReference>
<dbReference type="FunFam" id="3.40.30.10:FF:000001">
    <property type="entry name" value="Thioredoxin"/>
    <property type="match status" value="1"/>
</dbReference>
<dbReference type="OrthoDB" id="9790390at2"/>
<keyword evidence="6" id="KW-0676">Redox-active center</keyword>
<evidence type="ECO:0000256" key="6">
    <source>
        <dbReference type="ARBA" id="ARBA00023284"/>
    </source>
</evidence>
<evidence type="ECO:0000256" key="2">
    <source>
        <dbReference type="ARBA" id="ARBA00020570"/>
    </source>
</evidence>
<organism evidence="8 9">
    <name type="scientific">Eubacterium barkeri</name>
    <name type="common">Clostridium barkeri</name>
    <dbReference type="NCBI Taxonomy" id="1528"/>
    <lineage>
        <taxon>Bacteria</taxon>
        <taxon>Bacillati</taxon>
        <taxon>Bacillota</taxon>
        <taxon>Clostridia</taxon>
        <taxon>Eubacteriales</taxon>
        <taxon>Eubacteriaceae</taxon>
        <taxon>Eubacterium</taxon>
    </lineage>
</organism>
<evidence type="ECO:0000256" key="1">
    <source>
        <dbReference type="ARBA" id="ARBA00008987"/>
    </source>
</evidence>
<reference evidence="9" key="1">
    <citation type="submission" date="2016-10" db="EMBL/GenBank/DDBJ databases">
        <authorList>
            <person name="Varghese N."/>
            <person name="Submissions S."/>
        </authorList>
    </citation>
    <scope>NUCLEOTIDE SEQUENCE [LARGE SCALE GENOMIC DNA]</scope>
    <source>
        <strain evidence="9">VPI 5359</strain>
    </source>
</reference>
<dbReference type="SUPFAM" id="SSF52833">
    <property type="entry name" value="Thioredoxin-like"/>
    <property type="match status" value="1"/>
</dbReference>
<dbReference type="InterPro" id="IPR013766">
    <property type="entry name" value="Thioredoxin_domain"/>
</dbReference>
<proteinExistence type="inferred from homology"/>
<dbReference type="CDD" id="cd02947">
    <property type="entry name" value="TRX_family"/>
    <property type="match status" value="1"/>
</dbReference>
<dbReference type="EMBL" id="FNOU01000016">
    <property type="protein sequence ID" value="SDY09035.1"/>
    <property type="molecule type" value="Genomic_DNA"/>
</dbReference>
<comment type="similarity">
    <text evidence="1">Belongs to the thioredoxin family.</text>
</comment>
<keyword evidence="5" id="KW-1015">Disulfide bond</keyword>
<sequence length="107" mass="11639">MEIIEVRGDSFEAAVLESGIPVLVDFWAPWCGYCRRLSPVIDVVAKQLGEKVQVVKVNIDDAPELKAEYGVKMIPSLILFVDGRPGPVSEAPKSKADVDAWLASQGI</sequence>
<dbReference type="InterPro" id="IPR017937">
    <property type="entry name" value="Thioredoxin_CS"/>
</dbReference>
<evidence type="ECO:0000313" key="8">
    <source>
        <dbReference type="EMBL" id="SDY09035.1"/>
    </source>
</evidence>
<dbReference type="RefSeq" id="WP_090245871.1">
    <property type="nucleotide sequence ID" value="NZ_FNOU01000016.1"/>
</dbReference>
<evidence type="ECO:0000256" key="5">
    <source>
        <dbReference type="ARBA" id="ARBA00023157"/>
    </source>
</evidence>
<feature type="domain" description="Thioredoxin" evidence="7">
    <location>
        <begin position="1"/>
        <end position="107"/>
    </location>
</feature>
<evidence type="ECO:0000259" key="7">
    <source>
        <dbReference type="PROSITE" id="PS51352"/>
    </source>
</evidence>
<accession>A0A1H3H1E7</accession>
<keyword evidence="3" id="KW-0813">Transport</keyword>
<protein>
    <recommendedName>
        <fullName evidence="2">Thioredoxin</fullName>
    </recommendedName>
</protein>
<evidence type="ECO:0000256" key="4">
    <source>
        <dbReference type="ARBA" id="ARBA00022982"/>
    </source>
</evidence>
<dbReference type="Gene3D" id="3.40.30.10">
    <property type="entry name" value="Glutaredoxin"/>
    <property type="match status" value="1"/>
</dbReference>
<dbReference type="GO" id="GO:0005829">
    <property type="term" value="C:cytosol"/>
    <property type="evidence" value="ECO:0007669"/>
    <property type="project" value="TreeGrafter"/>
</dbReference>
<dbReference type="STRING" id="1528.SAMN04488579_1162"/>
<dbReference type="Proteomes" id="UP000199652">
    <property type="component" value="Unassembled WGS sequence"/>
</dbReference>
<dbReference type="PRINTS" id="PR00421">
    <property type="entry name" value="THIOREDOXIN"/>
</dbReference>